<evidence type="ECO:0000313" key="6">
    <source>
        <dbReference type="Proteomes" id="UP000256661"/>
    </source>
</evidence>
<evidence type="ECO:0000256" key="3">
    <source>
        <dbReference type="SAM" id="SignalP"/>
    </source>
</evidence>
<dbReference type="NCBIfam" id="TIGR01167">
    <property type="entry name" value="LPXTG_anchor"/>
    <property type="match status" value="1"/>
</dbReference>
<dbReference type="OrthoDB" id="3478158at2"/>
<sequence>MIENASRIGARGLAVLAAAAIAAAIPLSAHPQAARADGPVLGPPRDPATQASLRVRMRAPKAPLLAGGTYTWPYAVKNGGPQLASSAHLAVPLHRGLTYVPRGRDCSLRRRTVVCDLGRLKPGQVRKGGITAKISGKQAVGRKIDGTVTVTYGKAQITRPLPKVRVAKTADVWVKVEGPKTVQPREAAAYEVTVGNDGPSPAKNVRVTEAIRSKAPLHMLKDGTDCRRKGGTWACDAGTLPSGAKKTFKVKVRPGKAAKAGDLVRVRSAAVTTTPEVTKSNNKAGTRTEIRHAAPRTAPQWRDDDHHGGGRAPKPGDDGRGRHLPRDPRALPNTGSNAALLAAAGLGLAGTGLVLYRTGRSRRRECGSDG</sequence>
<keyword evidence="3" id="KW-0732">Signal</keyword>
<accession>A0A3D9SQU0</accession>
<feature type="domain" description="DUF11" evidence="4">
    <location>
        <begin position="179"/>
        <end position="285"/>
    </location>
</feature>
<feature type="signal peptide" evidence="3">
    <location>
        <begin position="1"/>
        <end position="29"/>
    </location>
</feature>
<dbReference type="Pfam" id="PF01345">
    <property type="entry name" value="DUF11"/>
    <property type="match status" value="1"/>
</dbReference>
<feature type="compositionally biased region" description="Polar residues" evidence="1">
    <location>
        <begin position="270"/>
        <end position="285"/>
    </location>
</feature>
<dbReference type="RefSeq" id="WP_116021127.1">
    <property type="nucleotide sequence ID" value="NZ_QTTT01000001.1"/>
</dbReference>
<dbReference type="AlphaFoldDB" id="A0A3D9SQU0"/>
<reference evidence="5 6" key="1">
    <citation type="submission" date="2018-08" db="EMBL/GenBank/DDBJ databases">
        <title>Sequencing the genomes of 1000 actinobacteria strains.</title>
        <authorList>
            <person name="Klenk H.-P."/>
        </authorList>
    </citation>
    <scope>NUCLEOTIDE SEQUENCE [LARGE SCALE GENOMIC DNA]</scope>
    <source>
        <strain evidence="5 6">DSM 43927</strain>
    </source>
</reference>
<dbReference type="Gene3D" id="2.60.40.10">
    <property type="entry name" value="Immunoglobulins"/>
    <property type="match status" value="1"/>
</dbReference>
<dbReference type="InterPro" id="IPR001434">
    <property type="entry name" value="OmcB-like_DUF11"/>
</dbReference>
<keyword evidence="2" id="KW-0812">Transmembrane</keyword>
<evidence type="ECO:0000259" key="4">
    <source>
        <dbReference type="Pfam" id="PF01345"/>
    </source>
</evidence>
<evidence type="ECO:0000256" key="1">
    <source>
        <dbReference type="SAM" id="MobiDB-lite"/>
    </source>
</evidence>
<keyword evidence="6" id="KW-1185">Reference proteome</keyword>
<feature type="compositionally biased region" description="Basic and acidic residues" evidence="1">
    <location>
        <begin position="301"/>
        <end position="329"/>
    </location>
</feature>
<evidence type="ECO:0000313" key="5">
    <source>
        <dbReference type="EMBL" id="REE95305.1"/>
    </source>
</evidence>
<feature type="transmembrane region" description="Helical" evidence="2">
    <location>
        <begin position="338"/>
        <end position="356"/>
    </location>
</feature>
<dbReference type="Proteomes" id="UP000256661">
    <property type="component" value="Unassembled WGS sequence"/>
</dbReference>
<evidence type="ECO:0000256" key="2">
    <source>
        <dbReference type="SAM" id="Phobius"/>
    </source>
</evidence>
<feature type="chain" id="PRO_5038664405" evidence="3">
    <location>
        <begin position="30"/>
        <end position="370"/>
    </location>
</feature>
<protein>
    <submittedName>
        <fullName evidence="5">LPXTG-motif cell wall-anchored protein/uncharacterized repeat protein (TIGR01451 family)</fullName>
    </submittedName>
</protein>
<keyword evidence="2" id="KW-1133">Transmembrane helix</keyword>
<keyword evidence="2" id="KW-0472">Membrane</keyword>
<comment type="caution">
    <text evidence="5">The sequence shown here is derived from an EMBL/GenBank/DDBJ whole genome shotgun (WGS) entry which is preliminary data.</text>
</comment>
<name>A0A3D9SQU0_9ACTN</name>
<dbReference type="EMBL" id="QTTT01000001">
    <property type="protein sequence ID" value="REE95305.1"/>
    <property type="molecule type" value="Genomic_DNA"/>
</dbReference>
<dbReference type="GO" id="GO:0005975">
    <property type="term" value="P:carbohydrate metabolic process"/>
    <property type="evidence" value="ECO:0007669"/>
    <property type="project" value="UniProtKB-ARBA"/>
</dbReference>
<organism evidence="5 6">
    <name type="scientific">Thermomonospora umbrina</name>
    <dbReference type="NCBI Taxonomy" id="111806"/>
    <lineage>
        <taxon>Bacteria</taxon>
        <taxon>Bacillati</taxon>
        <taxon>Actinomycetota</taxon>
        <taxon>Actinomycetes</taxon>
        <taxon>Streptosporangiales</taxon>
        <taxon>Thermomonosporaceae</taxon>
        <taxon>Thermomonospora</taxon>
    </lineage>
</organism>
<gene>
    <name evidence="5" type="ORF">DFJ69_0691</name>
</gene>
<dbReference type="InterPro" id="IPR013783">
    <property type="entry name" value="Ig-like_fold"/>
</dbReference>
<feature type="region of interest" description="Disordered" evidence="1">
    <location>
        <begin position="270"/>
        <end position="334"/>
    </location>
</feature>
<proteinExistence type="predicted"/>